<dbReference type="AlphaFoldDB" id="A0A7K4BYT3"/>
<protein>
    <submittedName>
        <fullName evidence="1">Uncharacterized protein</fullName>
    </submittedName>
</protein>
<evidence type="ECO:0000313" key="2">
    <source>
        <dbReference type="Proteomes" id="UP000526302"/>
    </source>
</evidence>
<comment type="caution">
    <text evidence="1">The sequence shown here is derived from an EMBL/GenBank/DDBJ whole genome shotgun (WGS) entry which is preliminary data.</text>
</comment>
<dbReference type="Proteomes" id="UP000526302">
    <property type="component" value="Unassembled WGS sequence"/>
</dbReference>
<gene>
    <name evidence="1" type="ORF">GX950_01235</name>
</gene>
<name>A0A7K4BYT3_9ARCH</name>
<organism evidence="1 2">
    <name type="scientific">Candidatus Iainarchaeum sp</name>
    <dbReference type="NCBI Taxonomy" id="3101447"/>
    <lineage>
        <taxon>Archaea</taxon>
        <taxon>Candidatus Iainarchaeota</taxon>
        <taxon>Candidatus Iainarchaeia</taxon>
        <taxon>Candidatus Iainarchaeales</taxon>
        <taxon>Candidatus Iainarchaeaceae</taxon>
        <taxon>Candidatus Iainarchaeum</taxon>
    </lineage>
</organism>
<proteinExistence type="predicted"/>
<accession>A0A7K4BYT3</accession>
<dbReference type="EMBL" id="JAAZKV010000009">
    <property type="protein sequence ID" value="NMA44420.1"/>
    <property type="molecule type" value="Genomic_DNA"/>
</dbReference>
<evidence type="ECO:0000313" key="1">
    <source>
        <dbReference type="EMBL" id="NMA44420.1"/>
    </source>
</evidence>
<reference evidence="1 2" key="1">
    <citation type="journal article" date="2020" name="Biotechnol. Biofuels">
        <title>New insights from the biogas microbiome by comprehensive genome-resolved metagenomics of nearly 1600 species originating from multiple anaerobic digesters.</title>
        <authorList>
            <person name="Campanaro S."/>
            <person name="Treu L."/>
            <person name="Rodriguez-R L.M."/>
            <person name="Kovalovszki A."/>
            <person name="Ziels R.M."/>
            <person name="Maus I."/>
            <person name="Zhu X."/>
            <person name="Kougias P.G."/>
            <person name="Basile A."/>
            <person name="Luo G."/>
            <person name="Schluter A."/>
            <person name="Konstantinidis K.T."/>
            <person name="Angelidaki I."/>
        </authorList>
    </citation>
    <scope>NUCLEOTIDE SEQUENCE [LARGE SCALE GENOMIC DNA]</scope>
    <source>
        <strain evidence="1">AS22ysBPME_79</strain>
    </source>
</reference>
<sequence length="95" mass="10925">MKKGLIFSLEALFIAIIMMSLLFAQIKPLEETGQQTKTTLMNTELSILIYDQNKQNELRPPEYTSGGLDEQVCKRSAIYDYDTNKIVEKQFCKVN</sequence>